<dbReference type="Gene3D" id="1.10.10.2830">
    <property type="match status" value="1"/>
</dbReference>
<dbReference type="Proteomes" id="UP000237511">
    <property type="component" value="Unassembled WGS sequence"/>
</dbReference>
<dbReference type="EMBL" id="LODU01000017">
    <property type="protein sequence ID" value="POH33617.1"/>
    <property type="molecule type" value="Genomic_DNA"/>
</dbReference>
<feature type="compositionally biased region" description="Basic and acidic residues" evidence="1">
    <location>
        <begin position="101"/>
        <end position="110"/>
    </location>
</feature>
<gene>
    <name evidence="2" type="ORF">ATY31_10240</name>
</gene>
<accession>A0A2S3YQU0</accession>
<name>A0A2S3YQU0_9HYPH</name>
<sequence>MNPVDQWRAMERLVALGWTGDAIAVALALPVRQIRKLRLLADVLPAMLDQMARGDMPNVQQLRTIAAAAPEAGVTSTSEQQAAARQNGSGAAADTAPVGKAETRRERRSFPFEGVMIPPQPDGPSVLARSEPAAGYASRPLSRRGAAGPRRLSRSRLACSFEGSLPP</sequence>
<feature type="region of interest" description="Disordered" evidence="1">
    <location>
        <begin position="70"/>
        <end position="153"/>
    </location>
</feature>
<reference evidence="2 3" key="1">
    <citation type="journal article" date="2014" name="Syst. Appl. Microbiol.">
        <title>Microsymbionts of Phaseolus vulgaris in acid and alkaline soils of Mexico.</title>
        <authorList>
            <person name="Verastegui-Valdes M.M."/>
            <person name="Zhang Y.J."/>
            <person name="Rivera-Orduna F.N."/>
            <person name="Cheng H.P."/>
            <person name="Sui X.H."/>
            <person name="Wang E.T."/>
        </authorList>
    </citation>
    <scope>NUCLEOTIDE SEQUENCE [LARGE SCALE GENOMIC DNA]</scope>
    <source>
        <strain evidence="2 3">FG01</strain>
    </source>
</reference>
<comment type="caution">
    <text evidence="2">The sequence shown here is derived from an EMBL/GenBank/DDBJ whole genome shotgun (WGS) entry which is preliminary data.</text>
</comment>
<evidence type="ECO:0000313" key="3">
    <source>
        <dbReference type="Proteomes" id="UP000237511"/>
    </source>
</evidence>
<proteinExistence type="predicted"/>
<organism evidence="2 3">
    <name type="scientific">Sinorhizobium americanum</name>
    <dbReference type="NCBI Taxonomy" id="194963"/>
    <lineage>
        <taxon>Bacteria</taxon>
        <taxon>Pseudomonadati</taxon>
        <taxon>Pseudomonadota</taxon>
        <taxon>Alphaproteobacteria</taxon>
        <taxon>Hyphomicrobiales</taxon>
        <taxon>Rhizobiaceae</taxon>
        <taxon>Sinorhizobium/Ensifer group</taxon>
        <taxon>Sinorhizobium</taxon>
    </lineage>
</organism>
<protein>
    <submittedName>
        <fullName evidence="2">Uncharacterized protein</fullName>
    </submittedName>
</protein>
<dbReference type="AlphaFoldDB" id="A0A2S3YQU0"/>
<evidence type="ECO:0000256" key="1">
    <source>
        <dbReference type="SAM" id="MobiDB-lite"/>
    </source>
</evidence>
<feature type="compositionally biased region" description="Low complexity" evidence="1">
    <location>
        <begin position="80"/>
        <end position="93"/>
    </location>
</feature>
<evidence type="ECO:0000313" key="2">
    <source>
        <dbReference type="EMBL" id="POH33617.1"/>
    </source>
</evidence>
<dbReference type="SUPFAM" id="SSF109709">
    <property type="entry name" value="KorB DNA-binding domain-like"/>
    <property type="match status" value="1"/>
</dbReference>